<evidence type="ECO:0000313" key="1">
    <source>
        <dbReference type="EMBL" id="GIX96157.1"/>
    </source>
</evidence>
<feature type="non-terminal residue" evidence="1">
    <location>
        <position position="1"/>
    </location>
</feature>
<dbReference type="AlphaFoldDB" id="A0AAV4PFN7"/>
<organism evidence="1 2">
    <name type="scientific">Caerostris extrusa</name>
    <name type="common">Bark spider</name>
    <name type="synonym">Caerostris bankana</name>
    <dbReference type="NCBI Taxonomy" id="172846"/>
    <lineage>
        <taxon>Eukaryota</taxon>
        <taxon>Metazoa</taxon>
        <taxon>Ecdysozoa</taxon>
        <taxon>Arthropoda</taxon>
        <taxon>Chelicerata</taxon>
        <taxon>Arachnida</taxon>
        <taxon>Araneae</taxon>
        <taxon>Araneomorphae</taxon>
        <taxon>Entelegynae</taxon>
        <taxon>Araneoidea</taxon>
        <taxon>Araneidae</taxon>
        <taxon>Caerostris</taxon>
    </lineage>
</organism>
<comment type="caution">
    <text evidence="1">The sequence shown here is derived from an EMBL/GenBank/DDBJ whole genome shotgun (WGS) entry which is preliminary data.</text>
</comment>
<dbReference type="EMBL" id="BPLR01004612">
    <property type="protein sequence ID" value="GIX96157.1"/>
    <property type="molecule type" value="Genomic_DNA"/>
</dbReference>
<gene>
    <name evidence="1" type="ORF">CEXT_743921</name>
</gene>
<accession>A0AAV4PFN7</accession>
<sequence length="87" mass="9828">EQLLQGQSLAKPPLTVCKIVWHPLCTEFPITHFLSNDGKNRTEIHIYHLANVLSSASSVFTDDLINLTHQIIRDEQVTFDQVVDSLS</sequence>
<keyword evidence="2" id="KW-1185">Reference proteome</keyword>
<dbReference type="Proteomes" id="UP001054945">
    <property type="component" value="Unassembled WGS sequence"/>
</dbReference>
<reference evidence="1 2" key="1">
    <citation type="submission" date="2021-06" db="EMBL/GenBank/DDBJ databases">
        <title>Caerostris extrusa draft genome.</title>
        <authorList>
            <person name="Kono N."/>
            <person name="Arakawa K."/>
        </authorList>
    </citation>
    <scope>NUCLEOTIDE SEQUENCE [LARGE SCALE GENOMIC DNA]</scope>
</reference>
<protein>
    <submittedName>
        <fullName evidence="1">Uncharacterized protein</fullName>
    </submittedName>
</protein>
<name>A0AAV4PFN7_CAEEX</name>
<evidence type="ECO:0000313" key="2">
    <source>
        <dbReference type="Proteomes" id="UP001054945"/>
    </source>
</evidence>
<proteinExistence type="predicted"/>